<feature type="region of interest" description="Disordered" evidence="5">
    <location>
        <begin position="552"/>
        <end position="586"/>
    </location>
</feature>
<feature type="compositionally biased region" description="Basic and acidic residues" evidence="5">
    <location>
        <begin position="562"/>
        <end position="574"/>
    </location>
</feature>
<dbReference type="InterPro" id="IPR006564">
    <property type="entry name" value="Znf_PMZ"/>
</dbReference>
<evidence type="ECO:0000259" key="6">
    <source>
        <dbReference type="PROSITE" id="PS50966"/>
    </source>
</evidence>
<organism evidence="7 8">
    <name type="scientific">Deinandra increscens subsp. villosa</name>
    <dbReference type="NCBI Taxonomy" id="3103831"/>
    <lineage>
        <taxon>Eukaryota</taxon>
        <taxon>Viridiplantae</taxon>
        <taxon>Streptophyta</taxon>
        <taxon>Embryophyta</taxon>
        <taxon>Tracheophyta</taxon>
        <taxon>Spermatophyta</taxon>
        <taxon>Magnoliopsida</taxon>
        <taxon>eudicotyledons</taxon>
        <taxon>Gunneridae</taxon>
        <taxon>Pentapetalae</taxon>
        <taxon>asterids</taxon>
        <taxon>campanulids</taxon>
        <taxon>Asterales</taxon>
        <taxon>Asteraceae</taxon>
        <taxon>Asteroideae</taxon>
        <taxon>Heliantheae alliance</taxon>
        <taxon>Madieae</taxon>
        <taxon>Madiinae</taxon>
        <taxon>Deinandra</taxon>
    </lineage>
</organism>
<dbReference type="SMART" id="SM00575">
    <property type="entry name" value="ZnF_PMZ"/>
    <property type="match status" value="1"/>
</dbReference>
<dbReference type="GO" id="GO:0008270">
    <property type="term" value="F:zinc ion binding"/>
    <property type="evidence" value="ECO:0007669"/>
    <property type="project" value="UniProtKB-KW"/>
</dbReference>
<evidence type="ECO:0000313" key="7">
    <source>
        <dbReference type="EMBL" id="KAK9080063.1"/>
    </source>
</evidence>
<comment type="caution">
    <text evidence="7">The sequence shown here is derived from an EMBL/GenBank/DDBJ whole genome shotgun (WGS) entry which is preliminary data.</text>
</comment>
<keyword evidence="2 4" id="KW-0863">Zinc-finger</keyword>
<dbReference type="Pfam" id="PF04434">
    <property type="entry name" value="SWIM"/>
    <property type="match status" value="1"/>
</dbReference>
<proteinExistence type="predicted"/>
<gene>
    <name evidence="7" type="ORF">SSX86_001738</name>
</gene>
<feature type="domain" description="SWIM-type" evidence="6">
    <location>
        <begin position="451"/>
        <end position="495"/>
    </location>
</feature>
<dbReference type="PROSITE" id="PS50966">
    <property type="entry name" value="ZF_SWIM"/>
    <property type="match status" value="1"/>
</dbReference>
<keyword evidence="8" id="KW-1185">Reference proteome</keyword>
<accession>A0AAP0DZN9</accession>
<feature type="compositionally biased region" description="Basic residues" evidence="5">
    <location>
        <begin position="552"/>
        <end position="561"/>
    </location>
</feature>
<protein>
    <recommendedName>
        <fullName evidence="6">SWIM-type domain-containing protein</fullName>
    </recommendedName>
</protein>
<dbReference type="InterPro" id="IPR007527">
    <property type="entry name" value="Znf_SWIM"/>
</dbReference>
<sequence>MGKDRWRVRSTNEEFDIHNAYDLGLRPLATELEFKELVKHGLMHKIVEVYVEMLSPLNVEDDDEDEDSDYIVDDEDNSLTDVQVDMDEFRHAIDFEEDELSDEEDEQLPEEVDSDVLSIQEMLQQKFQIQITSNQIFKAKMKATQKIEGDFKGQYASLRDYCDEMIRCNPGSTCKIDIEPEANSSSPTRQFRRIYICLQGLKEGWKMSGREIIGLDGCFMKGPYPGQILTAVGVDANNGIYPVAYGIVESECAASWSWFLGYLGDDLGLSTRSNFTFISDRQKGIIPALARMFPNAEHRYCVRHIHENMKLRWRGPVFRDLIWKCARAATPQEFDVAMKEVYKENKDAHAWLKEIPPRHWSRSHFSGRSKSDLLINNLCEVFNRQLVGGRDKPIITCLEYIREYLMKRLVIVKKIIAKADGPLTPTIAKRFEFTKKAASNYRVFWNGETKYQVQSIGANEDQCIVQLDKKTCSCRKWELTGIPCRHAVACIWDQRDHGLDDGVVEKWVDEAYWLETWKKVYAQTIDPINGKRLWKPNECPTTLIPPKHHIQVGRPTKKRKKAADELSQSKKAAAEELSQTIGTTGKLPRRGNSVTCQICKQKGHNKRTCSQRIHVNQADGV</sequence>
<dbReference type="Pfam" id="PF10551">
    <property type="entry name" value="MULE"/>
    <property type="match status" value="1"/>
</dbReference>
<evidence type="ECO:0000256" key="4">
    <source>
        <dbReference type="PROSITE-ProRule" id="PRU00325"/>
    </source>
</evidence>
<evidence type="ECO:0000313" key="8">
    <source>
        <dbReference type="Proteomes" id="UP001408789"/>
    </source>
</evidence>
<keyword evidence="1" id="KW-0479">Metal-binding</keyword>
<dbReference type="AlphaFoldDB" id="A0AAP0DZN9"/>
<dbReference type="PANTHER" id="PTHR31973:SF190">
    <property type="entry name" value="MULE TRANSPOSASE DOMAIN-CONTAINING PROTEIN"/>
    <property type="match status" value="1"/>
</dbReference>
<evidence type="ECO:0000256" key="3">
    <source>
        <dbReference type="ARBA" id="ARBA00022833"/>
    </source>
</evidence>
<dbReference type="Proteomes" id="UP001408789">
    <property type="component" value="Unassembled WGS sequence"/>
</dbReference>
<dbReference type="InterPro" id="IPR018289">
    <property type="entry name" value="MULE_transposase_dom"/>
</dbReference>
<dbReference type="PANTHER" id="PTHR31973">
    <property type="entry name" value="POLYPROTEIN, PUTATIVE-RELATED"/>
    <property type="match status" value="1"/>
</dbReference>
<reference evidence="7 8" key="1">
    <citation type="submission" date="2024-04" db="EMBL/GenBank/DDBJ databases">
        <title>The reference genome of an endangered Asteraceae, Deinandra increscens subsp. villosa, native to the Central Coast of California.</title>
        <authorList>
            <person name="Guilliams M."/>
            <person name="Hasenstab-Lehman K."/>
            <person name="Meyer R."/>
            <person name="Mcevoy S."/>
        </authorList>
    </citation>
    <scope>NUCLEOTIDE SEQUENCE [LARGE SCALE GENOMIC DNA]</scope>
    <source>
        <tissue evidence="7">Leaf</tissue>
    </source>
</reference>
<evidence type="ECO:0000256" key="1">
    <source>
        <dbReference type="ARBA" id="ARBA00022723"/>
    </source>
</evidence>
<name>A0AAP0DZN9_9ASTR</name>
<evidence type="ECO:0000256" key="2">
    <source>
        <dbReference type="ARBA" id="ARBA00022771"/>
    </source>
</evidence>
<keyword evidence="3" id="KW-0862">Zinc</keyword>
<evidence type="ECO:0000256" key="5">
    <source>
        <dbReference type="SAM" id="MobiDB-lite"/>
    </source>
</evidence>
<dbReference type="EMBL" id="JBCNJP010000003">
    <property type="protein sequence ID" value="KAK9080063.1"/>
    <property type="molecule type" value="Genomic_DNA"/>
</dbReference>